<sequence length="226" mass="25681">MVEVGDMVDLEGSIWLIEPEEIITAASQKPVVVQRRVPFKVEVATPRPPFTVLRAPPPIKYDTHVVLWDYGKGKAKVEETDIVAGVTRSGRIYTSENLVQGSSSKSKPPIVEFEEQGVWKKVQAMEYSIVDQLSKISSQISILFLLQSSETHRNALMKFRSEAYVHVGITHEVVAQMVGQVFEVYMISFHKDKLPLEGTSHNKALYISTQYENKDINFFHSQRMRD</sequence>
<evidence type="ECO:0000313" key="1">
    <source>
        <dbReference type="EMBL" id="KAH0756965.1"/>
    </source>
</evidence>
<evidence type="ECO:0008006" key="3">
    <source>
        <dbReference type="Google" id="ProtNLM"/>
    </source>
</evidence>
<keyword evidence="2" id="KW-1185">Reference proteome</keyword>
<accession>A0ABQ7UYR4</accession>
<dbReference type="EMBL" id="JAIVGD010000015">
    <property type="protein sequence ID" value="KAH0756965.1"/>
    <property type="molecule type" value="Genomic_DNA"/>
</dbReference>
<gene>
    <name evidence="1" type="ORF">KY290_020458</name>
</gene>
<reference evidence="1 2" key="1">
    <citation type="journal article" date="2021" name="bioRxiv">
        <title>Chromosome-scale and haplotype-resolved genome assembly of a tetraploid potato cultivar.</title>
        <authorList>
            <person name="Sun H."/>
            <person name="Jiao W.-B."/>
            <person name="Krause K."/>
            <person name="Campoy J.A."/>
            <person name="Goel M."/>
            <person name="Folz-Donahue K."/>
            <person name="Kukat C."/>
            <person name="Huettel B."/>
            <person name="Schneeberger K."/>
        </authorList>
    </citation>
    <scope>NUCLEOTIDE SEQUENCE [LARGE SCALE GENOMIC DNA]</scope>
    <source>
        <strain evidence="1">SolTubOtavaFocal</strain>
        <tissue evidence="1">Leaves</tissue>
    </source>
</reference>
<protein>
    <recommendedName>
        <fullName evidence="3">Integrase core domain containing protein</fullName>
    </recommendedName>
</protein>
<comment type="caution">
    <text evidence="1">The sequence shown here is derived from an EMBL/GenBank/DDBJ whole genome shotgun (WGS) entry which is preliminary data.</text>
</comment>
<dbReference type="PANTHER" id="PTHR32108">
    <property type="entry name" value="DNA-DIRECTED RNA POLYMERASE SUBUNIT ALPHA"/>
    <property type="match status" value="1"/>
</dbReference>
<dbReference type="Proteomes" id="UP000826656">
    <property type="component" value="Unassembled WGS sequence"/>
</dbReference>
<name>A0ABQ7UYR4_SOLTU</name>
<dbReference type="PANTHER" id="PTHR32108:SF10">
    <property type="entry name" value="G-PATCH DOMAIN-CONTAINING PROTEIN"/>
    <property type="match status" value="1"/>
</dbReference>
<organism evidence="1 2">
    <name type="scientific">Solanum tuberosum</name>
    <name type="common">Potato</name>
    <dbReference type="NCBI Taxonomy" id="4113"/>
    <lineage>
        <taxon>Eukaryota</taxon>
        <taxon>Viridiplantae</taxon>
        <taxon>Streptophyta</taxon>
        <taxon>Embryophyta</taxon>
        <taxon>Tracheophyta</taxon>
        <taxon>Spermatophyta</taxon>
        <taxon>Magnoliopsida</taxon>
        <taxon>eudicotyledons</taxon>
        <taxon>Gunneridae</taxon>
        <taxon>Pentapetalae</taxon>
        <taxon>asterids</taxon>
        <taxon>lamiids</taxon>
        <taxon>Solanales</taxon>
        <taxon>Solanaceae</taxon>
        <taxon>Solanoideae</taxon>
        <taxon>Solaneae</taxon>
        <taxon>Solanum</taxon>
    </lineage>
</organism>
<proteinExistence type="predicted"/>
<evidence type="ECO:0000313" key="2">
    <source>
        <dbReference type="Proteomes" id="UP000826656"/>
    </source>
</evidence>